<dbReference type="GO" id="GO:0006178">
    <property type="term" value="P:guanine salvage"/>
    <property type="evidence" value="ECO:0007669"/>
    <property type="project" value="TreeGrafter"/>
</dbReference>
<keyword evidence="4" id="KW-0328">Glycosyltransferase</keyword>
<dbReference type="GO" id="GO:0032264">
    <property type="term" value="P:IMP salvage"/>
    <property type="evidence" value="ECO:0007669"/>
    <property type="project" value="TreeGrafter"/>
</dbReference>
<evidence type="ECO:0000256" key="2">
    <source>
        <dbReference type="ARBA" id="ARBA00049402"/>
    </source>
</evidence>
<evidence type="ECO:0000313" key="6">
    <source>
        <dbReference type="Proteomes" id="UP000031937"/>
    </source>
</evidence>
<gene>
    <name evidence="4" type="ORF">BA92_01800</name>
    <name evidence="5" type="ORF">IE90_02975</name>
</gene>
<dbReference type="PANTHER" id="PTHR43340:SF1">
    <property type="entry name" value="HYPOXANTHINE PHOSPHORIBOSYLTRANSFERASE"/>
    <property type="match status" value="1"/>
</dbReference>
<dbReference type="CDD" id="cd06223">
    <property type="entry name" value="PRTases_typeI"/>
    <property type="match status" value="1"/>
</dbReference>
<dbReference type="GO" id="GO:0046100">
    <property type="term" value="P:hypoxanthine metabolic process"/>
    <property type="evidence" value="ECO:0007669"/>
    <property type="project" value="TreeGrafter"/>
</dbReference>
<dbReference type="InterPro" id="IPR050408">
    <property type="entry name" value="HGPRT"/>
</dbReference>
<reference evidence="5 6" key="2">
    <citation type="submission" date="2014-07" db="EMBL/GenBank/DDBJ databases">
        <title>Porphyromonadaceae bacterium OUH 334697 = ATCC BAA-2682 = DSM 28341 draft genome.</title>
        <authorList>
            <person name="Sydenham T.V."/>
            <person name="Hasman H."/>
            <person name="Justesen U.S."/>
        </authorList>
    </citation>
    <scope>NUCLEOTIDE SEQUENCE [LARGE SCALE GENOMIC DNA]</scope>
    <source>
        <strain evidence="5 6">OUH 334697</strain>
    </source>
</reference>
<dbReference type="GO" id="GO:0032263">
    <property type="term" value="P:GMP salvage"/>
    <property type="evidence" value="ECO:0007669"/>
    <property type="project" value="TreeGrafter"/>
</dbReference>
<evidence type="ECO:0000313" key="7">
    <source>
        <dbReference type="Proteomes" id="UP000031980"/>
    </source>
</evidence>
<feature type="domain" description="Phosphoribosyltransferase" evidence="3">
    <location>
        <begin position="19"/>
        <end position="164"/>
    </location>
</feature>
<dbReference type="InterPro" id="IPR000836">
    <property type="entry name" value="PRTase_dom"/>
</dbReference>
<dbReference type="Proteomes" id="UP000031937">
    <property type="component" value="Unassembled WGS sequence"/>
</dbReference>
<dbReference type="PANTHER" id="PTHR43340">
    <property type="entry name" value="HYPOXANTHINE-GUANINE PHOSPHORIBOSYLTRANSFERASE"/>
    <property type="match status" value="1"/>
</dbReference>
<dbReference type="EMBL" id="JPIU01000025">
    <property type="protein sequence ID" value="KIO46627.1"/>
    <property type="molecule type" value="Genomic_DNA"/>
</dbReference>
<dbReference type="RefSeq" id="WP_041502406.1">
    <property type="nucleotide sequence ID" value="NZ_JPIT01000008.1"/>
</dbReference>
<evidence type="ECO:0000313" key="4">
    <source>
        <dbReference type="EMBL" id="KIO46627.1"/>
    </source>
</evidence>
<comment type="catalytic activity">
    <reaction evidence="1">
        <text>GMP + diphosphate = guanine + 5-phospho-alpha-D-ribose 1-diphosphate</text>
        <dbReference type="Rhea" id="RHEA:25424"/>
        <dbReference type="ChEBI" id="CHEBI:16235"/>
        <dbReference type="ChEBI" id="CHEBI:33019"/>
        <dbReference type="ChEBI" id="CHEBI:58017"/>
        <dbReference type="ChEBI" id="CHEBI:58115"/>
        <dbReference type="EC" id="2.4.2.8"/>
    </reaction>
    <physiologicalReaction direction="right-to-left" evidence="1">
        <dbReference type="Rhea" id="RHEA:25426"/>
    </physiologicalReaction>
</comment>
<accession>A0A0C3NK84</accession>
<dbReference type="Proteomes" id="UP000031980">
    <property type="component" value="Unassembled WGS sequence"/>
</dbReference>
<reference evidence="4 7" key="1">
    <citation type="submission" date="2014-07" db="EMBL/GenBank/DDBJ databases">
        <title>Porphyromonadaceae bacterium OUH 308042 = ATCC BAA-2681 = DSM 28342 draft genome.</title>
        <authorList>
            <person name="Sydenham T.V."/>
            <person name="Hasman H."/>
            <person name="Justensen U.S."/>
        </authorList>
    </citation>
    <scope>NUCLEOTIDE SEQUENCE [LARGE SCALE GENOMIC DNA]</scope>
    <source>
        <strain evidence="4 7">OUH 308042</strain>
    </source>
</reference>
<evidence type="ECO:0000259" key="3">
    <source>
        <dbReference type="Pfam" id="PF00156"/>
    </source>
</evidence>
<dbReference type="Gene3D" id="3.40.50.2020">
    <property type="match status" value="1"/>
</dbReference>
<evidence type="ECO:0000256" key="1">
    <source>
        <dbReference type="ARBA" id="ARBA00048811"/>
    </source>
</evidence>
<protein>
    <submittedName>
        <fullName evidence="4">Hypoxanthine phosphoribosyltransferase</fullName>
    </submittedName>
</protein>
<dbReference type="AlphaFoldDB" id="A0A0C3NK84"/>
<dbReference type="GO" id="GO:0005829">
    <property type="term" value="C:cytosol"/>
    <property type="evidence" value="ECO:0007669"/>
    <property type="project" value="TreeGrafter"/>
</dbReference>
<organism evidence="4 7">
    <name type="scientific">Sanguibacteroides justesenii</name>
    <dbReference type="NCBI Taxonomy" id="1547597"/>
    <lineage>
        <taxon>Bacteria</taxon>
        <taxon>Pseudomonadati</taxon>
        <taxon>Bacteroidota</taxon>
        <taxon>Bacteroidia</taxon>
        <taxon>Bacteroidales</taxon>
        <taxon>Porphyromonadaceae</taxon>
        <taxon>Sanguibacteroides</taxon>
    </lineage>
</organism>
<comment type="catalytic activity">
    <reaction evidence="2">
        <text>IMP + diphosphate = hypoxanthine + 5-phospho-alpha-D-ribose 1-diphosphate</text>
        <dbReference type="Rhea" id="RHEA:17973"/>
        <dbReference type="ChEBI" id="CHEBI:17368"/>
        <dbReference type="ChEBI" id="CHEBI:33019"/>
        <dbReference type="ChEBI" id="CHEBI:58017"/>
        <dbReference type="ChEBI" id="CHEBI:58053"/>
        <dbReference type="EC" id="2.4.2.8"/>
    </reaction>
    <physiologicalReaction direction="right-to-left" evidence="2">
        <dbReference type="Rhea" id="RHEA:17975"/>
    </physiologicalReaction>
</comment>
<dbReference type="InterPro" id="IPR029057">
    <property type="entry name" value="PRTase-like"/>
</dbReference>
<name>A0A0C3NK84_9PORP</name>
<dbReference type="Pfam" id="PF00156">
    <property type="entry name" value="Pribosyltran"/>
    <property type="match status" value="1"/>
</dbReference>
<dbReference type="GO" id="GO:0004422">
    <property type="term" value="F:hypoxanthine phosphoribosyltransferase activity"/>
    <property type="evidence" value="ECO:0007669"/>
    <property type="project" value="TreeGrafter"/>
</dbReference>
<keyword evidence="4" id="KW-0808">Transferase</keyword>
<dbReference type="GO" id="GO:0000287">
    <property type="term" value="F:magnesium ion binding"/>
    <property type="evidence" value="ECO:0007669"/>
    <property type="project" value="TreeGrafter"/>
</dbReference>
<comment type="caution">
    <text evidence="4">The sequence shown here is derived from an EMBL/GenBank/DDBJ whole genome shotgun (WGS) entry which is preliminary data.</text>
</comment>
<sequence>MKKVRLHDKEFQVSIEAAAIDREIERVAGEINRDLQGERPLFLSILNGAFMFTSDLLKCITLEGTEVSFVKIASYAGTSSTGRVKELIGLNEDITGRTLVIVEDMVDSGKSMVHLKEMLLKKSPKQIKIVAMFYKPKALVHELTVDYHCFALENDFVVGRGLDYDGLGRNLPDLYTLCKD</sequence>
<dbReference type="SUPFAM" id="SSF53271">
    <property type="entry name" value="PRTase-like"/>
    <property type="match status" value="1"/>
</dbReference>
<dbReference type="EMBL" id="JPIT01000008">
    <property type="protein sequence ID" value="KIO46994.1"/>
    <property type="molecule type" value="Genomic_DNA"/>
</dbReference>
<evidence type="ECO:0000313" key="5">
    <source>
        <dbReference type="EMBL" id="KIO46994.1"/>
    </source>
</evidence>
<proteinExistence type="predicted"/>
<dbReference type="OrthoDB" id="9802824at2"/>
<keyword evidence="7" id="KW-1185">Reference proteome</keyword>